<accession>A0A2Z6P9V7</accession>
<reference evidence="3" key="1">
    <citation type="journal article" date="2017" name="Front. Plant Sci.">
        <title>Climate Clever Clovers: New Paradigm to Reduce the Environmental Footprint of Ruminants by Breeding Low Methanogenic Forages Utilizing Haplotype Variation.</title>
        <authorList>
            <person name="Kaur P."/>
            <person name="Appels R."/>
            <person name="Bayer P.E."/>
            <person name="Keeble-Gagnere G."/>
            <person name="Wang J."/>
            <person name="Hirakawa H."/>
            <person name="Shirasawa K."/>
            <person name="Vercoe P."/>
            <person name="Stefanova K."/>
            <person name="Durmic Z."/>
            <person name="Nichols P."/>
            <person name="Revell C."/>
            <person name="Isobe S.N."/>
            <person name="Edwards D."/>
            <person name="Erskine W."/>
        </authorList>
    </citation>
    <scope>NUCLEOTIDE SEQUENCE [LARGE SCALE GENOMIC DNA]</scope>
    <source>
        <strain evidence="3">cv. Daliak</strain>
    </source>
</reference>
<feature type="region of interest" description="Disordered" evidence="1">
    <location>
        <begin position="321"/>
        <end position="357"/>
    </location>
</feature>
<sequence>MIREKKIDFESLSANEFSVKELFTSQGMGQYINLLDGPIYANLVQEFWMKAWILDRKYATEEEMISKHPEFLEPEIHSNIGGLKIKILKGHFAALLRITSSGKQLKNYEKDGIRSHRKALEKIIEKSTIFSKDGEEMDKKGLHGKTVVLYVVFRILINCLIPIYGGKDTVSYPHRHLLFFLKTGVQVNFVDLIFSTLCNEITRGITSDNLVKINIVYPRLLSALFERTGLIELIKPFYPTLGASEDIEVFDAHSLKKMKFISTIAPTPPSESEAIRAQLYCGDLPIISKVDDLEVIKNFLQQVYQDTNIFIPLSVVPDAPQMKNVPKRKRSTSTKKQSKPTIKKPKKCNPLRSSQKPTLGLNHPLLSQILRQKSLQHDLSHLAYLRDEAVTHPDDLFNVFHKIQDYFNASMQTLAVQYVRKSAVATTDKFSRSARIKMITDYPFIQNELSTDFLEFIINCQQQQFAEAVQMQLFEAEQLQLVHGAQLAEAEAIKWLDEEHEQRQIFEGDHQLVIEGVRTTENQVVQWFAERELFEEDHQQVIDAAISGDNDAHKWFEEEDTRIASERSPPLIQISVGPSDATERSLPLLQINDGSFVATIEARLTAQEEKHREMQLTITSLVDSQSEIKTMLALLLDRQQPPQP</sequence>
<name>A0A2Z6P9V7_TRISU</name>
<organism evidence="2 3">
    <name type="scientific">Trifolium subterraneum</name>
    <name type="common">Subterranean clover</name>
    <dbReference type="NCBI Taxonomy" id="3900"/>
    <lineage>
        <taxon>Eukaryota</taxon>
        <taxon>Viridiplantae</taxon>
        <taxon>Streptophyta</taxon>
        <taxon>Embryophyta</taxon>
        <taxon>Tracheophyta</taxon>
        <taxon>Spermatophyta</taxon>
        <taxon>Magnoliopsida</taxon>
        <taxon>eudicotyledons</taxon>
        <taxon>Gunneridae</taxon>
        <taxon>Pentapetalae</taxon>
        <taxon>rosids</taxon>
        <taxon>fabids</taxon>
        <taxon>Fabales</taxon>
        <taxon>Fabaceae</taxon>
        <taxon>Papilionoideae</taxon>
        <taxon>50 kb inversion clade</taxon>
        <taxon>NPAAA clade</taxon>
        <taxon>Hologalegina</taxon>
        <taxon>IRL clade</taxon>
        <taxon>Trifolieae</taxon>
        <taxon>Trifolium</taxon>
    </lineage>
</organism>
<feature type="compositionally biased region" description="Basic residues" evidence="1">
    <location>
        <begin position="325"/>
        <end position="349"/>
    </location>
</feature>
<evidence type="ECO:0000256" key="1">
    <source>
        <dbReference type="SAM" id="MobiDB-lite"/>
    </source>
</evidence>
<dbReference type="AlphaFoldDB" id="A0A2Z6P9V7"/>
<protein>
    <submittedName>
        <fullName evidence="2">Uncharacterized protein</fullName>
    </submittedName>
</protein>
<dbReference type="OrthoDB" id="1436441at2759"/>
<dbReference type="Proteomes" id="UP000242715">
    <property type="component" value="Unassembled WGS sequence"/>
</dbReference>
<gene>
    <name evidence="2" type="ORF">TSUD_375700</name>
</gene>
<proteinExistence type="predicted"/>
<dbReference type="EMBL" id="DF974207">
    <property type="protein sequence ID" value="GAU46390.1"/>
    <property type="molecule type" value="Genomic_DNA"/>
</dbReference>
<evidence type="ECO:0000313" key="3">
    <source>
        <dbReference type="Proteomes" id="UP000242715"/>
    </source>
</evidence>
<keyword evidence="3" id="KW-1185">Reference proteome</keyword>
<evidence type="ECO:0000313" key="2">
    <source>
        <dbReference type="EMBL" id="GAU46390.1"/>
    </source>
</evidence>